<comment type="caution">
    <text evidence="1">The sequence shown here is derived from an EMBL/GenBank/DDBJ whole genome shotgun (WGS) entry which is preliminary data.</text>
</comment>
<dbReference type="Proteomes" id="UP000265768">
    <property type="component" value="Unassembled WGS sequence"/>
</dbReference>
<evidence type="ECO:0000313" key="1">
    <source>
        <dbReference type="EMBL" id="RJL34418.1"/>
    </source>
</evidence>
<sequence>MPAARARVRARLAAEFLTVPVDTVDRYVCDVWICAEHLGVEATPPVVERIARERLLGLIHSEPPSSRPH</sequence>
<evidence type="ECO:0000313" key="2">
    <source>
        <dbReference type="Proteomes" id="UP000265768"/>
    </source>
</evidence>
<protein>
    <submittedName>
        <fullName evidence="1">Uncharacterized protein</fullName>
    </submittedName>
</protein>
<name>A0A3A4B2L0_9ACTN</name>
<organism evidence="1 2">
    <name type="scientific">Bailinhaonella thermotolerans</name>
    <dbReference type="NCBI Taxonomy" id="1070861"/>
    <lineage>
        <taxon>Bacteria</taxon>
        <taxon>Bacillati</taxon>
        <taxon>Actinomycetota</taxon>
        <taxon>Actinomycetes</taxon>
        <taxon>Streptosporangiales</taxon>
        <taxon>Streptosporangiaceae</taxon>
        <taxon>Bailinhaonella</taxon>
    </lineage>
</organism>
<keyword evidence="2" id="KW-1185">Reference proteome</keyword>
<gene>
    <name evidence="1" type="ORF">D5H75_08270</name>
</gene>
<proteinExistence type="predicted"/>
<reference evidence="1 2" key="1">
    <citation type="submission" date="2018-09" db="EMBL/GenBank/DDBJ databases">
        <title>YIM 75507 draft genome.</title>
        <authorList>
            <person name="Tang S."/>
            <person name="Feng Y."/>
        </authorList>
    </citation>
    <scope>NUCLEOTIDE SEQUENCE [LARGE SCALE GENOMIC DNA]</scope>
    <source>
        <strain evidence="1 2">YIM 75507</strain>
    </source>
</reference>
<dbReference type="AlphaFoldDB" id="A0A3A4B2L0"/>
<dbReference type="EMBL" id="QZEY01000002">
    <property type="protein sequence ID" value="RJL34418.1"/>
    <property type="molecule type" value="Genomic_DNA"/>
</dbReference>
<accession>A0A3A4B2L0</accession>
<dbReference type="OrthoDB" id="3483344at2"/>